<keyword evidence="2" id="KW-1185">Reference proteome</keyword>
<organism evidence="3">
    <name type="scientific">Anisakis simplex</name>
    <name type="common">Herring worm</name>
    <dbReference type="NCBI Taxonomy" id="6269"/>
    <lineage>
        <taxon>Eukaryota</taxon>
        <taxon>Metazoa</taxon>
        <taxon>Ecdysozoa</taxon>
        <taxon>Nematoda</taxon>
        <taxon>Chromadorea</taxon>
        <taxon>Rhabditida</taxon>
        <taxon>Spirurina</taxon>
        <taxon>Ascaridomorpha</taxon>
        <taxon>Ascaridoidea</taxon>
        <taxon>Anisakidae</taxon>
        <taxon>Anisakis</taxon>
        <taxon>Anisakis simplex complex</taxon>
    </lineage>
</organism>
<reference evidence="3" key="1">
    <citation type="submission" date="2017-02" db="UniProtKB">
        <authorList>
            <consortium name="WormBaseParasite"/>
        </authorList>
    </citation>
    <scope>IDENTIFICATION</scope>
</reference>
<evidence type="ECO:0000313" key="2">
    <source>
        <dbReference type="Proteomes" id="UP000267096"/>
    </source>
</evidence>
<name>A0A0M3JSJ9_ANISI</name>
<reference evidence="1 2" key="2">
    <citation type="submission" date="2018-11" db="EMBL/GenBank/DDBJ databases">
        <authorList>
            <consortium name="Pathogen Informatics"/>
        </authorList>
    </citation>
    <scope>NUCLEOTIDE SEQUENCE [LARGE SCALE GENOMIC DNA]</scope>
</reference>
<sequence length="118" mass="13676">MSSQSSVTYQRSQFTAISFLLLILIVDYSYSFPTIDASNDELLESYELPMKSKRLSRHALIKLILQRGCRPTDHFWFRSVDSIVGLRWPPAEIQWPSIFSANDKHRTMAERGCWSMAT</sequence>
<accession>A0A0M3JSJ9</accession>
<evidence type="ECO:0000313" key="1">
    <source>
        <dbReference type="EMBL" id="VDK43103.1"/>
    </source>
</evidence>
<dbReference type="Proteomes" id="UP000267096">
    <property type="component" value="Unassembled WGS sequence"/>
</dbReference>
<dbReference type="EMBL" id="UYRR01031002">
    <property type="protein sequence ID" value="VDK43103.1"/>
    <property type="molecule type" value="Genomic_DNA"/>
</dbReference>
<dbReference type="WBParaSite" id="ASIM_0001095701-mRNA-1">
    <property type="protein sequence ID" value="ASIM_0001095701-mRNA-1"/>
    <property type="gene ID" value="ASIM_0001095701"/>
</dbReference>
<dbReference type="AlphaFoldDB" id="A0A0M3JSJ9"/>
<protein>
    <submittedName>
        <fullName evidence="3">Secreted protein</fullName>
    </submittedName>
</protein>
<proteinExistence type="predicted"/>
<evidence type="ECO:0000313" key="3">
    <source>
        <dbReference type="WBParaSite" id="ASIM_0001095701-mRNA-1"/>
    </source>
</evidence>
<gene>
    <name evidence="1" type="ORF">ASIM_LOCUS10515</name>
</gene>